<sequence length="34" mass="4030">MFFYIIEPKMEGLFGMVGMLLRYDNACFNDYADN</sequence>
<reference evidence="1" key="1">
    <citation type="submission" date="2013-09" db="EMBL/GenBank/DDBJ databases">
        <title>Draft Genome Sequence of five Lactobacillus helveticus strains CIRM-BIA 101T, 103, 104, 951 and 953 isolated from milk product.</title>
        <authorList>
            <person name="Valence F."/>
            <person name="Chuat V."/>
            <person name="Ma L."/>
            <person name="Creno S."/>
            <person name="Falentin H."/>
            <person name="Lortal S."/>
            <person name="Bizet C."/>
            <person name="Clermont D."/>
            <person name="Loux V."/>
            <person name="Bouchier C."/>
            <person name="Cousin S."/>
        </authorList>
    </citation>
    <scope>NUCLEOTIDE SEQUENCE [LARGE SCALE GENOMIC DNA]</scope>
    <source>
        <strain evidence="1">CIRM-BIA 951</strain>
    </source>
</reference>
<gene>
    <name evidence="1" type="ORF">LHCIRMBIA951_00495</name>
</gene>
<accession>U6F6Z9</accession>
<comment type="caution">
    <text evidence="1">The sequence shown here is derived from an EMBL/GenBank/DDBJ whole genome shotgun (WGS) entry which is preliminary data.</text>
</comment>
<protein>
    <submittedName>
        <fullName evidence="1">Uncharacterized protein</fullName>
    </submittedName>
</protein>
<evidence type="ECO:0000313" key="2">
    <source>
        <dbReference type="Proteomes" id="UP000017248"/>
    </source>
</evidence>
<organism evidence="1 2">
    <name type="scientific">Lactobacillus helveticus CIRM-BIA 951</name>
    <dbReference type="NCBI Taxonomy" id="1226334"/>
    <lineage>
        <taxon>Bacteria</taxon>
        <taxon>Bacillati</taxon>
        <taxon>Bacillota</taxon>
        <taxon>Bacilli</taxon>
        <taxon>Lactobacillales</taxon>
        <taxon>Lactobacillaceae</taxon>
        <taxon>Lactobacillus</taxon>
    </lineage>
</organism>
<proteinExistence type="predicted"/>
<dbReference type="Proteomes" id="UP000017248">
    <property type="component" value="Unassembled WGS sequence"/>
</dbReference>
<dbReference type="EMBL" id="CBUK010000134">
    <property type="protein sequence ID" value="CDI59058.1"/>
    <property type="molecule type" value="Genomic_DNA"/>
</dbReference>
<keyword evidence="2" id="KW-1185">Reference proteome</keyword>
<evidence type="ECO:0000313" key="1">
    <source>
        <dbReference type="EMBL" id="CDI59058.1"/>
    </source>
</evidence>
<dbReference type="HOGENOM" id="CLU_3374355_0_0_9"/>
<name>U6F6Z9_LACHE</name>
<dbReference type="AlphaFoldDB" id="U6F6Z9"/>